<evidence type="ECO:0000313" key="2">
    <source>
        <dbReference type="EMBL" id="USQ94067.1"/>
    </source>
</evidence>
<protein>
    <submittedName>
        <fullName evidence="2">Nuclear transport factor 2 family protein</fullName>
    </submittedName>
</protein>
<dbReference type="EMBL" id="CP096040">
    <property type="protein sequence ID" value="USQ94067.1"/>
    <property type="molecule type" value="Genomic_DNA"/>
</dbReference>
<name>A0ABY4ZMP2_9CAUL</name>
<keyword evidence="3" id="KW-1185">Reference proteome</keyword>
<proteinExistence type="predicted"/>
<organism evidence="2 3">
    <name type="scientific">Caulobacter segnis</name>
    <dbReference type="NCBI Taxonomy" id="88688"/>
    <lineage>
        <taxon>Bacteria</taxon>
        <taxon>Pseudomonadati</taxon>
        <taxon>Pseudomonadota</taxon>
        <taxon>Alphaproteobacteria</taxon>
        <taxon>Caulobacterales</taxon>
        <taxon>Caulobacteraceae</taxon>
        <taxon>Caulobacter</taxon>
    </lineage>
</organism>
<dbReference type="Gene3D" id="3.10.450.50">
    <property type="match status" value="2"/>
</dbReference>
<feature type="domain" description="SnoaL-like" evidence="1">
    <location>
        <begin position="9"/>
        <end position="112"/>
    </location>
</feature>
<dbReference type="Pfam" id="PF12680">
    <property type="entry name" value="SnoaL_2"/>
    <property type="match status" value="2"/>
</dbReference>
<gene>
    <name evidence="2" type="ORF">MZV50_15780</name>
</gene>
<dbReference type="InterPro" id="IPR032710">
    <property type="entry name" value="NTF2-like_dom_sf"/>
</dbReference>
<dbReference type="SUPFAM" id="SSF54427">
    <property type="entry name" value="NTF2-like"/>
    <property type="match status" value="2"/>
</dbReference>
<evidence type="ECO:0000259" key="1">
    <source>
        <dbReference type="Pfam" id="PF12680"/>
    </source>
</evidence>
<feature type="domain" description="SnoaL-like" evidence="1">
    <location>
        <begin position="132"/>
        <end position="232"/>
    </location>
</feature>
<accession>A0ABY4ZMP2</accession>
<sequence>MTPDEDRIAQLFDAYNGRAFDRCVAMLTDDVEWPNEVESGVLKGRDAVRIYFTDVTAPLRAHYEPISLHTDARGRVSVPSRQAVASAADGSLWSSTRVVHRFTLAGGQITRMEAEQDVQAVTFPGIADLLTRLHGAINARDLDAIVACYAPNARFADTFESGEIQGLDGVRAHFEHLLDTVRLKLVVLNHALAPDDRVRARIQVETRGPSGGLWQDDTITVWYRLERGLIVEQDVDDSGRDGNGP</sequence>
<dbReference type="InterPro" id="IPR037401">
    <property type="entry name" value="SnoaL-like"/>
</dbReference>
<reference evidence="2 3" key="1">
    <citation type="submission" date="2022-04" db="EMBL/GenBank/DDBJ databases">
        <title>Genome sequence of soybean root-associated Caulobacter segnis RL271.</title>
        <authorList>
            <person name="Longley R."/>
            <person name="Bonito G."/>
            <person name="Trigodet F."/>
            <person name="Crosson S."/>
            <person name="Fiebig A."/>
        </authorList>
    </citation>
    <scope>NUCLEOTIDE SEQUENCE [LARGE SCALE GENOMIC DNA]</scope>
    <source>
        <strain evidence="2 3">RL271</strain>
    </source>
</reference>
<evidence type="ECO:0000313" key="3">
    <source>
        <dbReference type="Proteomes" id="UP001057520"/>
    </source>
</evidence>
<dbReference type="Proteomes" id="UP001057520">
    <property type="component" value="Chromosome"/>
</dbReference>